<feature type="transmembrane region" description="Helical" evidence="7">
    <location>
        <begin position="165"/>
        <end position="192"/>
    </location>
</feature>
<keyword evidence="9" id="KW-1185">Reference proteome</keyword>
<evidence type="ECO:0000313" key="9">
    <source>
        <dbReference type="Proteomes" id="UP000654947"/>
    </source>
</evidence>
<dbReference type="InterPro" id="IPR036259">
    <property type="entry name" value="MFS_trans_sf"/>
</dbReference>
<dbReference type="GO" id="GO:0005886">
    <property type="term" value="C:plasma membrane"/>
    <property type="evidence" value="ECO:0007669"/>
    <property type="project" value="UniProtKB-SubCell"/>
</dbReference>
<protein>
    <submittedName>
        <fullName evidence="8">MFS transporter</fullName>
    </submittedName>
</protein>
<comment type="subcellular location">
    <subcellularLocation>
        <location evidence="1">Cell membrane</location>
        <topology evidence="1">Multi-pass membrane protein</topology>
    </subcellularLocation>
</comment>
<feature type="transmembrane region" description="Helical" evidence="7">
    <location>
        <begin position="107"/>
        <end position="124"/>
    </location>
</feature>
<proteinExistence type="predicted"/>
<organism evidence="8 9">
    <name type="scientific">Nocardiopsis kunsanensis</name>
    <dbReference type="NCBI Taxonomy" id="141693"/>
    <lineage>
        <taxon>Bacteria</taxon>
        <taxon>Bacillati</taxon>
        <taxon>Actinomycetota</taxon>
        <taxon>Actinomycetes</taxon>
        <taxon>Streptosporangiales</taxon>
        <taxon>Nocardiopsidaceae</taxon>
        <taxon>Nocardiopsis</taxon>
    </lineage>
</organism>
<feature type="transmembrane region" description="Helical" evidence="7">
    <location>
        <begin position="339"/>
        <end position="364"/>
    </location>
</feature>
<dbReference type="CDD" id="cd06173">
    <property type="entry name" value="MFS_MefA_like"/>
    <property type="match status" value="1"/>
</dbReference>
<dbReference type="AlphaFoldDB" id="A0A918XCF0"/>
<feature type="transmembrane region" description="Helical" evidence="7">
    <location>
        <begin position="371"/>
        <end position="396"/>
    </location>
</feature>
<feature type="transmembrane region" description="Helical" evidence="7">
    <location>
        <begin position="130"/>
        <end position="153"/>
    </location>
</feature>
<sequence>MSNPRLDNEPDGEGHEPSENRDESQGTTWKSSYRDVMRIREFRYLWLGHALSIIGTNLLNIAVSVLVYRATDSAFAAGITLAVTFLPPIIAGPLLSGLADVFPRKQAIIVCDLARAVFILAVGIPGMPVWAIWPLLFLSFVPVVPFTAARAALLAEIIQGERYVASTAIIHLTTQVGMLIGLIAGGVVVSFIGPNTAVMANAAIFVLSALLVMVGVRARPAPNAEPDGDRARPGLLAMVTRGAKLVFTEPRLRTLALMAWVAGLYMIPYGIANPMADELGAGAGAAGLIMAGPSIGTLVGGFLLTRFVPPPTRMRWMGPLTVLASVPLILWLLPLPLWLMVTALALSGAAASYQIVANAAFVLCTPEKGRGLAFGLVAAGLQAAQGIGILFGSLFVELFGTAAVVSGAGVVGVVLGVVLALTWSRMAERTIEKMNESEQPA</sequence>
<feature type="transmembrane region" description="Helical" evidence="7">
    <location>
        <begin position="44"/>
        <end position="68"/>
    </location>
</feature>
<feature type="transmembrane region" description="Helical" evidence="7">
    <location>
        <begin position="254"/>
        <end position="271"/>
    </location>
</feature>
<keyword evidence="4 7" id="KW-1133">Transmembrane helix</keyword>
<gene>
    <name evidence="8" type="ORF">GCM10007147_21220</name>
</gene>
<accession>A0A918XCF0</accession>
<feature type="transmembrane region" description="Helical" evidence="7">
    <location>
        <begin position="198"/>
        <end position="216"/>
    </location>
</feature>
<keyword evidence="2" id="KW-1003">Cell membrane</keyword>
<keyword evidence="3 7" id="KW-0812">Transmembrane</keyword>
<dbReference type="RefSeq" id="WP_193517846.1">
    <property type="nucleotide sequence ID" value="NZ_BMXL01000008.1"/>
</dbReference>
<evidence type="ECO:0000256" key="4">
    <source>
        <dbReference type="ARBA" id="ARBA00022989"/>
    </source>
</evidence>
<dbReference type="PANTHER" id="PTHR23513">
    <property type="entry name" value="INTEGRAL MEMBRANE EFFLUX PROTEIN-RELATED"/>
    <property type="match status" value="1"/>
</dbReference>
<evidence type="ECO:0000256" key="1">
    <source>
        <dbReference type="ARBA" id="ARBA00004651"/>
    </source>
</evidence>
<evidence type="ECO:0000256" key="6">
    <source>
        <dbReference type="SAM" id="MobiDB-lite"/>
    </source>
</evidence>
<dbReference type="InterPro" id="IPR011701">
    <property type="entry name" value="MFS"/>
</dbReference>
<dbReference type="GO" id="GO:0022857">
    <property type="term" value="F:transmembrane transporter activity"/>
    <property type="evidence" value="ECO:0007669"/>
    <property type="project" value="InterPro"/>
</dbReference>
<dbReference type="SUPFAM" id="SSF103473">
    <property type="entry name" value="MFS general substrate transporter"/>
    <property type="match status" value="1"/>
</dbReference>
<evidence type="ECO:0000256" key="7">
    <source>
        <dbReference type="SAM" id="Phobius"/>
    </source>
</evidence>
<dbReference type="Gene3D" id="1.20.1250.20">
    <property type="entry name" value="MFS general substrate transporter like domains"/>
    <property type="match status" value="1"/>
</dbReference>
<dbReference type="PANTHER" id="PTHR23513:SF11">
    <property type="entry name" value="STAPHYLOFERRIN A TRANSPORTER"/>
    <property type="match status" value="1"/>
</dbReference>
<dbReference type="EMBL" id="BMXL01000008">
    <property type="protein sequence ID" value="GHD24734.1"/>
    <property type="molecule type" value="Genomic_DNA"/>
</dbReference>
<evidence type="ECO:0000256" key="3">
    <source>
        <dbReference type="ARBA" id="ARBA00022692"/>
    </source>
</evidence>
<dbReference type="Proteomes" id="UP000654947">
    <property type="component" value="Unassembled WGS sequence"/>
</dbReference>
<feature type="transmembrane region" description="Helical" evidence="7">
    <location>
        <begin position="283"/>
        <end position="304"/>
    </location>
</feature>
<feature type="transmembrane region" description="Helical" evidence="7">
    <location>
        <begin position="402"/>
        <end position="424"/>
    </location>
</feature>
<name>A0A918XCF0_9ACTN</name>
<keyword evidence="5 7" id="KW-0472">Membrane</keyword>
<evidence type="ECO:0000256" key="2">
    <source>
        <dbReference type="ARBA" id="ARBA00022475"/>
    </source>
</evidence>
<feature type="compositionally biased region" description="Basic and acidic residues" evidence="6">
    <location>
        <begin position="1"/>
        <end position="24"/>
    </location>
</feature>
<feature type="transmembrane region" description="Helical" evidence="7">
    <location>
        <begin position="74"/>
        <end position="95"/>
    </location>
</feature>
<comment type="caution">
    <text evidence="8">The sequence shown here is derived from an EMBL/GenBank/DDBJ whole genome shotgun (WGS) entry which is preliminary data.</text>
</comment>
<feature type="region of interest" description="Disordered" evidence="6">
    <location>
        <begin position="1"/>
        <end position="27"/>
    </location>
</feature>
<evidence type="ECO:0000256" key="5">
    <source>
        <dbReference type="ARBA" id="ARBA00023136"/>
    </source>
</evidence>
<dbReference type="Pfam" id="PF07690">
    <property type="entry name" value="MFS_1"/>
    <property type="match status" value="1"/>
</dbReference>
<evidence type="ECO:0000313" key="8">
    <source>
        <dbReference type="EMBL" id="GHD24734.1"/>
    </source>
</evidence>
<reference evidence="8 9" key="1">
    <citation type="journal article" date="2014" name="Int. J. Syst. Evol. Microbiol.">
        <title>Complete genome sequence of Corynebacterium casei LMG S-19264T (=DSM 44701T), isolated from a smear-ripened cheese.</title>
        <authorList>
            <consortium name="US DOE Joint Genome Institute (JGI-PGF)"/>
            <person name="Walter F."/>
            <person name="Albersmeier A."/>
            <person name="Kalinowski J."/>
            <person name="Ruckert C."/>
        </authorList>
    </citation>
    <scope>NUCLEOTIDE SEQUENCE [LARGE SCALE GENOMIC DNA]</scope>
    <source>
        <strain evidence="8 9">KCTC 19473</strain>
    </source>
</reference>
<feature type="transmembrane region" description="Helical" evidence="7">
    <location>
        <begin position="316"/>
        <end position="333"/>
    </location>
</feature>